<dbReference type="PANTHER" id="PTHR39328">
    <property type="entry name" value="BLL2871 PROTEIN"/>
    <property type="match status" value="1"/>
</dbReference>
<dbReference type="InterPro" id="IPR010430">
    <property type="entry name" value="DUF1028"/>
</dbReference>
<reference evidence="1 2" key="1">
    <citation type="journal article" date="2019" name="Nat. Microbiol.">
        <title>Mediterranean grassland soil C-N compound turnover is dependent on rainfall and depth, and is mediated by genomically divergent microorganisms.</title>
        <authorList>
            <person name="Diamond S."/>
            <person name="Andeer P.F."/>
            <person name="Li Z."/>
            <person name="Crits-Christoph A."/>
            <person name="Burstein D."/>
            <person name="Anantharaman K."/>
            <person name="Lane K.R."/>
            <person name="Thomas B.C."/>
            <person name="Pan C."/>
            <person name="Northen T.R."/>
            <person name="Banfield J.F."/>
        </authorList>
    </citation>
    <scope>NUCLEOTIDE SEQUENCE [LARGE SCALE GENOMIC DNA]</scope>
    <source>
        <strain evidence="1">NP_4</strain>
    </source>
</reference>
<proteinExistence type="predicted"/>
<dbReference type="InterPro" id="IPR029055">
    <property type="entry name" value="Ntn_hydrolases_N"/>
</dbReference>
<comment type="caution">
    <text evidence="1">The sequence shown here is derived from an EMBL/GenBank/DDBJ whole genome shotgun (WGS) entry which is preliminary data.</text>
</comment>
<dbReference type="Proteomes" id="UP000319353">
    <property type="component" value="Unassembled WGS sequence"/>
</dbReference>
<organism evidence="1 2">
    <name type="scientific">Candidatus Segetimicrobium genomatis</name>
    <dbReference type="NCBI Taxonomy" id="2569760"/>
    <lineage>
        <taxon>Bacteria</taxon>
        <taxon>Bacillati</taxon>
        <taxon>Candidatus Sysuimicrobiota</taxon>
        <taxon>Candidatus Sysuimicrobiia</taxon>
        <taxon>Candidatus Sysuimicrobiales</taxon>
        <taxon>Candidatus Segetimicrobiaceae</taxon>
        <taxon>Candidatus Segetimicrobium</taxon>
    </lineage>
</organism>
<dbReference type="Pfam" id="PF06267">
    <property type="entry name" value="DUF1028"/>
    <property type="match status" value="1"/>
</dbReference>
<protein>
    <submittedName>
        <fullName evidence="1">DUF1028 domain-containing protein</fullName>
    </submittedName>
</protein>
<sequence>MLFVLAVLLQLPAPADLQKRAHTYSIVAWDSATGDLGVAVQSKFPNVGGIVPWARAGVGAVATQSLGNTAYGERGLELMALGASAPEVLRIVMRSDPRRAQRQVGMVDARGNTASWTGDSCFDWAGGRTLTPAGDIIAAGKGQMIVGRFFAAQANIMVSDQTVKNMAEAFQHAGGALADRLLAALVAGQAGGGDKRGMESAALLVVRAGAGYLGGNDRYIDLRVYDDSQPIRELLRLYRLHQLYFFQSRAEDLVPITPDIVKQLEPILLREPLNQPQKWLDAAQGTATPKFLEALANFMYWENYDVRVRMDGKIDRVALDDILARRRGR</sequence>
<gene>
    <name evidence="1" type="ORF">E6H01_13240</name>
</gene>
<dbReference type="EMBL" id="VBAL01000211">
    <property type="protein sequence ID" value="TMI97373.1"/>
    <property type="molecule type" value="Genomic_DNA"/>
</dbReference>
<accession>A0A537KNR9</accession>
<dbReference type="Gene3D" id="3.60.20.10">
    <property type="entry name" value="Glutamine Phosphoribosylpyrophosphate, subunit 1, domain 1"/>
    <property type="match status" value="1"/>
</dbReference>
<evidence type="ECO:0000313" key="1">
    <source>
        <dbReference type="EMBL" id="TMI97373.1"/>
    </source>
</evidence>
<dbReference type="PANTHER" id="PTHR39328:SF1">
    <property type="entry name" value="BLL2871 PROTEIN"/>
    <property type="match status" value="1"/>
</dbReference>
<evidence type="ECO:0000313" key="2">
    <source>
        <dbReference type="Proteomes" id="UP000319353"/>
    </source>
</evidence>
<dbReference type="AlphaFoldDB" id="A0A537KNR9"/>
<dbReference type="SUPFAM" id="SSF56235">
    <property type="entry name" value="N-terminal nucleophile aminohydrolases (Ntn hydrolases)"/>
    <property type="match status" value="1"/>
</dbReference>
<name>A0A537KNR9_9BACT</name>